<evidence type="ECO:0000313" key="1">
    <source>
        <dbReference type="EMBL" id="KAG5632384.1"/>
    </source>
</evidence>
<dbReference type="Proteomes" id="UP000824120">
    <property type="component" value="Chromosome 1"/>
</dbReference>
<proteinExistence type="predicted"/>
<sequence>MAMSCHPGIYQPDTLIHHAPHVANDKHTDDERKRQLQSIPGIQTIVENQLTSNMILYCSFIPQSSLIFDESNLENSSLFLKQRSDLTSNKNDQLIGLRDEEEYQAHSEMIQDIKINSLLTQRTKLEVHIELEDKGGDKKLYMLAKAREKMTRDLDQVKCIKEEDIKSYFHELLNKGGDRDIALGDLDHSKRSRDFGIRRGKAFKPNEIPVKFWKCLDRADMEWLTRRHTSSMETSGPV</sequence>
<dbReference type="OrthoDB" id="1729993at2759"/>
<dbReference type="AlphaFoldDB" id="A0A9J6B6T1"/>
<keyword evidence="2" id="KW-1185">Reference proteome</keyword>
<gene>
    <name evidence="1" type="ORF">H5410_004101</name>
</gene>
<dbReference type="EMBL" id="JACXVP010000001">
    <property type="protein sequence ID" value="KAG5632384.1"/>
    <property type="molecule type" value="Genomic_DNA"/>
</dbReference>
<organism evidence="1 2">
    <name type="scientific">Solanum commersonii</name>
    <name type="common">Commerson's wild potato</name>
    <name type="synonym">Commerson's nightshade</name>
    <dbReference type="NCBI Taxonomy" id="4109"/>
    <lineage>
        <taxon>Eukaryota</taxon>
        <taxon>Viridiplantae</taxon>
        <taxon>Streptophyta</taxon>
        <taxon>Embryophyta</taxon>
        <taxon>Tracheophyta</taxon>
        <taxon>Spermatophyta</taxon>
        <taxon>Magnoliopsida</taxon>
        <taxon>eudicotyledons</taxon>
        <taxon>Gunneridae</taxon>
        <taxon>Pentapetalae</taxon>
        <taxon>asterids</taxon>
        <taxon>lamiids</taxon>
        <taxon>Solanales</taxon>
        <taxon>Solanaceae</taxon>
        <taxon>Solanoideae</taxon>
        <taxon>Solaneae</taxon>
        <taxon>Solanum</taxon>
    </lineage>
</organism>
<comment type="caution">
    <text evidence="1">The sequence shown here is derived from an EMBL/GenBank/DDBJ whole genome shotgun (WGS) entry which is preliminary data.</text>
</comment>
<accession>A0A9J6B6T1</accession>
<evidence type="ECO:0000313" key="2">
    <source>
        <dbReference type="Proteomes" id="UP000824120"/>
    </source>
</evidence>
<protein>
    <submittedName>
        <fullName evidence="1">Uncharacterized protein</fullName>
    </submittedName>
</protein>
<name>A0A9J6B6T1_SOLCO</name>
<reference evidence="1 2" key="1">
    <citation type="submission" date="2020-09" db="EMBL/GenBank/DDBJ databases">
        <title>De no assembly of potato wild relative species, Solanum commersonii.</title>
        <authorList>
            <person name="Cho K."/>
        </authorList>
    </citation>
    <scope>NUCLEOTIDE SEQUENCE [LARGE SCALE GENOMIC DNA]</scope>
    <source>
        <strain evidence="1">LZ3.2</strain>
        <tissue evidence="1">Leaf</tissue>
    </source>
</reference>